<dbReference type="Proteomes" id="UP001396334">
    <property type="component" value="Unassembled WGS sequence"/>
</dbReference>
<accession>A0ABR1ZQ06</accession>
<evidence type="ECO:0000313" key="1">
    <source>
        <dbReference type="EMBL" id="KAK8482501.1"/>
    </source>
</evidence>
<reference evidence="1 2" key="1">
    <citation type="journal article" date="2024" name="G3 (Bethesda)">
        <title>Genome assembly of Hibiscus sabdariffa L. provides insights into metabolisms of medicinal natural products.</title>
        <authorList>
            <person name="Kim T."/>
        </authorList>
    </citation>
    <scope>NUCLEOTIDE SEQUENCE [LARGE SCALE GENOMIC DNA]</scope>
    <source>
        <strain evidence="1">TK-2024</strain>
        <tissue evidence="1">Old leaves</tissue>
    </source>
</reference>
<organism evidence="1 2">
    <name type="scientific">Hibiscus sabdariffa</name>
    <name type="common">roselle</name>
    <dbReference type="NCBI Taxonomy" id="183260"/>
    <lineage>
        <taxon>Eukaryota</taxon>
        <taxon>Viridiplantae</taxon>
        <taxon>Streptophyta</taxon>
        <taxon>Embryophyta</taxon>
        <taxon>Tracheophyta</taxon>
        <taxon>Spermatophyta</taxon>
        <taxon>Magnoliopsida</taxon>
        <taxon>eudicotyledons</taxon>
        <taxon>Gunneridae</taxon>
        <taxon>Pentapetalae</taxon>
        <taxon>rosids</taxon>
        <taxon>malvids</taxon>
        <taxon>Malvales</taxon>
        <taxon>Malvaceae</taxon>
        <taxon>Malvoideae</taxon>
        <taxon>Hibiscus</taxon>
    </lineage>
</organism>
<evidence type="ECO:0000313" key="2">
    <source>
        <dbReference type="Proteomes" id="UP001396334"/>
    </source>
</evidence>
<comment type="caution">
    <text evidence="1">The sequence shown here is derived from an EMBL/GenBank/DDBJ whole genome shotgun (WGS) entry which is preliminary data.</text>
</comment>
<dbReference type="EMBL" id="JBBPBN010000771">
    <property type="protein sequence ID" value="KAK8482501.1"/>
    <property type="molecule type" value="Genomic_DNA"/>
</dbReference>
<sequence>MAQLPLVARCVGLSLRPGLLELGQNGPPVQAGLDTRGGNFGSLVSVRRMKRVCEWVDLGSFHEWSAGFRGLFNGGSFKYGKSEAGANGEWGLVWQQASMVSENRLDIKPLKMMKGEKWFGG</sequence>
<keyword evidence="2" id="KW-1185">Reference proteome</keyword>
<name>A0ABR1ZQ06_9ROSI</name>
<gene>
    <name evidence="1" type="ORF">V6N11_063254</name>
</gene>
<protein>
    <submittedName>
        <fullName evidence="1">Uncharacterized protein</fullName>
    </submittedName>
</protein>
<proteinExistence type="predicted"/>